<accession>A0A316AES4</accession>
<organism evidence="10 11">
    <name type="scientific">Quadrisphaera granulorum</name>
    <dbReference type="NCBI Taxonomy" id="317664"/>
    <lineage>
        <taxon>Bacteria</taxon>
        <taxon>Bacillati</taxon>
        <taxon>Actinomycetota</taxon>
        <taxon>Actinomycetes</taxon>
        <taxon>Kineosporiales</taxon>
        <taxon>Kineosporiaceae</taxon>
        <taxon>Quadrisphaera</taxon>
    </lineage>
</organism>
<reference evidence="10 11" key="1">
    <citation type="submission" date="2018-03" db="EMBL/GenBank/DDBJ databases">
        <title>Genomic Encyclopedia of Archaeal and Bacterial Type Strains, Phase II (KMG-II): from individual species to whole genera.</title>
        <authorList>
            <person name="Goeker M."/>
        </authorList>
    </citation>
    <scope>NUCLEOTIDE SEQUENCE [LARGE SCALE GENOMIC DNA]</scope>
    <source>
        <strain evidence="10 11">DSM 44889</strain>
    </source>
</reference>
<dbReference type="GO" id="GO:0009103">
    <property type="term" value="P:lipopolysaccharide biosynthetic process"/>
    <property type="evidence" value="ECO:0007669"/>
    <property type="project" value="TreeGrafter"/>
</dbReference>
<evidence type="ECO:0000313" key="10">
    <source>
        <dbReference type="EMBL" id="PWJ56286.1"/>
    </source>
</evidence>
<feature type="region of interest" description="Disordered" evidence="8">
    <location>
        <begin position="367"/>
        <end position="418"/>
    </location>
</feature>
<sequence length="418" mass="43018">MRAYLLLLLIAAGTTYLATPLVRRMAERAGALSPVRDRDVHSVPTPRLGGLAMLAGVAVAFAAASQMPFLSDLFSDSRQPWAVLGAAAIVSLLGVADDVWGLDPLTKLAGQVLAAGLMAWQGVQLLGLPWGGGLVVGSGGLLLTVTVLAVVVAVNAVNFVDGLDGLAAGVVGIGGAAFFVYSYLLTRSVSTDNYANLASMTVAVLVGVCLGFLPHNVHPARIFMGDSGSMLIGLLLAASAVSVNGRFDPAALGQVTGAQVAPLLLPVLLPIAVLLLPLTDLVLAVVRRMLAGQSPFAADKLHLHHRLLSLGHTHGRAVLVLWLWTAVVSFGAISPAFVPLHVALPGWGVALAVAVVVTLGPARRRSRTHGPVLLKRRGGPGAGASDRVRRASRPQTPTDQEGSPERASAPTGGPTPRG</sequence>
<dbReference type="GO" id="GO:0046872">
    <property type="term" value="F:metal ion binding"/>
    <property type="evidence" value="ECO:0007669"/>
    <property type="project" value="UniProtKB-KW"/>
</dbReference>
<feature type="transmembrane region" description="Helical" evidence="9">
    <location>
        <begin position="197"/>
        <end position="215"/>
    </location>
</feature>
<keyword evidence="7" id="KW-0460">Magnesium</keyword>
<dbReference type="Pfam" id="PF00953">
    <property type="entry name" value="Glycos_transf_4"/>
    <property type="match status" value="1"/>
</dbReference>
<dbReference type="PANTHER" id="PTHR22926:SF3">
    <property type="entry name" value="UNDECAPRENYL-PHOSPHATE ALPHA-N-ACETYLGLUCOSAMINYL 1-PHOSPHATE TRANSFERASE"/>
    <property type="match status" value="1"/>
</dbReference>
<feature type="transmembrane region" description="Helical" evidence="9">
    <location>
        <begin position="344"/>
        <end position="362"/>
    </location>
</feature>
<dbReference type="PANTHER" id="PTHR22926">
    <property type="entry name" value="PHOSPHO-N-ACETYLMURAMOYL-PENTAPEPTIDE-TRANSFERASE"/>
    <property type="match status" value="1"/>
</dbReference>
<feature type="transmembrane region" description="Helical" evidence="9">
    <location>
        <begin position="130"/>
        <end position="154"/>
    </location>
</feature>
<keyword evidence="4 9" id="KW-0812">Transmembrane</keyword>
<name>A0A316AES4_9ACTN</name>
<dbReference type="GO" id="GO:0071555">
    <property type="term" value="P:cell wall organization"/>
    <property type="evidence" value="ECO:0007669"/>
    <property type="project" value="TreeGrafter"/>
</dbReference>
<evidence type="ECO:0000256" key="7">
    <source>
        <dbReference type="PIRSR" id="PIRSR600715-1"/>
    </source>
</evidence>
<dbReference type="GO" id="GO:0044038">
    <property type="term" value="P:cell wall macromolecule biosynthetic process"/>
    <property type="evidence" value="ECO:0007669"/>
    <property type="project" value="TreeGrafter"/>
</dbReference>
<comment type="subcellular location">
    <subcellularLocation>
        <location evidence="1">Cell membrane</location>
        <topology evidence="1">Multi-pass membrane protein</topology>
    </subcellularLocation>
</comment>
<feature type="transmembrane region" description="Helical" evidence="9">
    <location>
        <begin position="166"/>
        <end position="185"/>
    </location>
</feature>
<evidence type="ECO:0000256" key="6">
    <source>
        <dbReference type="ARBA" id="ARBA00023136"/>
    </source>
</evidence>
<proteinExistence type="predicted"/>
<evidence type="ECO:0000256" key="8">
    <source>
        <dbReference type="SAM" id="MobiDB-lite"/>
    </source>
</evidence>
<keyword evidence="5 9" id="KW-1133">Transmembrane helix</keyword>
<feature type="binding site" evidence="7">
    <location>
        <position position="226"/>
    </location>
    <ligand>
        <name>Mg(2+)</name>
        <dbReference type="ChEBI" id="CHEBI:18420"/>
    </ligand>
</feature>
<evidence type="ECO:0000313" key="11">
    <source>
        <dbReference type="Proteomes" id="UP000245469"/>
    </source>
</evidence>
<evidence type="ECO:0000256" key="5">
    <source>
        <dbReference type="ARBA" id="ARBA00022989"/>
    </source>
</evidence>
<keyword evidence="7" id="KW-0479">Metal-binding</keyword>
<keyword evidence="6 9" id="KW-0472">Membrane</keyword>
<dbReference type="RefSeq" id="WP_109772467.1">
    <property type="nucleotide sequence ID" value="NZ_QGDQ01000001.1"/>
</dbReference>
<dbReference type="Proteomes" id="UP000245469">
    <property type="component" value="Unassembled WGS sequence"/>
</dbReference>
<protein>
    <submittedName>
        <fullName evidence="10">UDP-GlcNAc:undecaprenyl-phosphate GlcNAc-1-phosphate transferase</fullName>
    </submittedName>
</protein>
<dbReference type="GO" id="GO:0005886">
    <property type="term" value="C:plasma membrane"/>
    <property type="evidence" value="ECO:0007669"/>
    <property type="project" value="UniProtKB-SubCell"/>
</dbReference>
<feature type="transmembrane region" description="Helical" evidence="9">
    <location>
        <begin position="317"/>
        <end position="338"/>
    </location>
</feature>
<evidence type="ECO:0000256" key="4">
    <source>
        <dbReference type="ARBA" id="ARBA00022692"/>
    </source>
</evidence>
<feature type="transmembrane region" description="Helical" evidence="9">
    <location>
        <begin position="263"/>
        <end position="286"/>
    </location>
</feature>
<evidence type="ECO:0000256" key="2">
    <source>
        <dbReference type="ARBA" id="ARBA00022475"/>
    </source>
</evidence>
<dbReference type="CDD" id="cd06853">
    <property type="entry name" value="GT_WecA_like"/>
    <property type="match status" value="1"/>
</dbReference>
<feature type="compositionally biased region" description="Basic residues" evidence="8">
    <location>
        <begin position="367"/>
        <end position="378"/>
    </location>
</feature>
<feature type="transmembrane region" description="Helical" evidence="9">
    <location>
        <begin position="81"/>
        <end position="102"/>
    </location>
</feature>
<keyword evidence="2" id="KW-1003">Cell membrane</keyword>
<keyword evidence="11" id="KW-1185">Reference proteome</keyword>
<keyword evidence="3 10" id="KW-0808">Transferase</keyword>
<evidence type="ECO:0000256" key="1">
    <source>
        <dbReference type="ARBA" id="ARBA00004651"/>
    </source>
</evidence>
<comment type="caution">
    <text evidence="10">The sequence shown here is derived from an EMBL/GenBank/DDBJ whole genome shotgun (WGS) entry which is preliminary data.</text>
</comment>
<dbReference type="GO" id="GO:0016780">
    <property type="term" value="F:phosphotransferase activity, for other substituted phosphate groups"/>
    <property type="evidence" value="ECO:0007669"/>
    <property type="project" value="InterPro"/>
</dbReference>
<feature type="transmembrane region" description="Helical" evidence="9">
    <location>
        <begin position="222"/>
        <end position="243"/>
    </location>
</feature>
<dbReference type="InterPro" id="IPR000715">
    <property type="entry name" value="Glycosyl_transferase_4"/>
</dbReference>
<feature type="binding site" evidence="7">
    <location>
        <position position="158"/>
    </location>
    <ligand>
        <name>Mg(2+)</name>
        <dbReference type="ChEBI" id="CHEBI:18420"/>
    </ligand>
</feature>
<dbReference type="AlphaFoldDB" id="A0A316AES4"/>
<feature type="transmembrane region" description="Helical" evidence="9">
    <location>
        <begin position="48"/>
        <end position="69"/>
    </location>
</feature>
<gene>
    <name evidence="10" type="ORF">BXY45_101262</name>
</gene>
<evidence type="ECO:0000256" key="3">
    <source>
        <dbReference type="ARBA" id="ARBA00022679"/>
    </source>
</evidence>
<dbReference type="OrthoDB" id="9783652at2"/>
<evidence type="ECO:0000256" key="9">
    <source>
        <dbReference type="SAM" id="Phobius"/>
    </source>
</evidence>
<comment type="cofactor">
    <cofactor evidence="7">
        <name>Mg(2+)</name>
        <dbReference type="ChEBI" id="CHEBI:18420"/>
    </cofactor>
</comment>
<dbReference type="EMBL" id="QGDQ01000001">
    <property type="protein sequence ID" value="PWJ56286.1"/>
    <property type="molecule type" value="Genomic_DNA"/>
</dbReference>